<dbReference type="OrthoDB" id="9922773at2759"/>
<dbReference type="STRING" id="154538.A0A1M2VVQ7"/>
<keyword evidence="2" id="KW-1185">Reference proteome</keyword>
<dbReference type="EMBL" id="MNAD01000604">
    <property type="protein sequence ID" value="OJT11622.1"/>
    <property type="molecule type" value="Genomic_DNA"/>
</dbReference>
<name>A0A1M2VVQ7_TRAPU</name>
<evidence type="ECO:0000313" key="1">
    <source>
        <dbReference type="EMBL" id="OJT11622.1"/>
    </source>
</evidence>
<organism evidence="1 2">
    <name type="scientific">Trametes pubescens</name>
    <name type="common">White-rot fungus</name>
    <dbReference type="NCBI Taxonomy" id="154538"/>
    <lineage>
        <taxon>Eukaryota</taxon>
        <taxon>Fungi</taxon>
        <taxon>Dikarya</taxon>
        <taxon>Basidiomycota</taxon>
        <taxon>Agaricomycotina</taxon>
        <taxon>Agaricomycetes</taxon>
        <taxon>Polyporales</taxon>
        <taxon>Polyporaceae</taxon>
        <taxon>Trametes</taxon>
    </lineage>
</organism>
<reference evidence="1 2" key="1">
    <citation type="submission" date="2016-10" db="EMBL/GenBank/DDBJ databases">
        <title>Genome sequence of the basidiomycete white-rot fungus Trametes pubescens.</title>
        <authorList>
            <person name="Makela M.R."/>
            <person name="Granchi Z."/>
            <person name="Peng M."/>
            <person name="De Vries R.P."/>
            <person name="Grigoriev I."/>
            <person name="Riley R."/>
            <person name="Hilden K."/>
        </authorList>
    </citation>
    <scope>NUCLEOTIDE SEQUENCE [LARGE SCALE GENOMIC DNA]</scope>
    <source>
        <strain evidence="1 2">FBCC735</strain>
    </source>
</reference>
<protein>
    <submittedName>
        <fullName evidence="1">Uncharacterized protein</fullName>
    </submittedName>
</protein>
<comment type="caution">
    <text evidence="1">The sequence shown here is derived from an EMBL/GenBank/DDBJ whole genome shotgun (WGS) entry which is preliminary data.</text>
</comment>
<gene>
    <name evidence="1" type="ORF">TRAPUB_11850</name>
</gene>
<accession>A0A1M2VVQ7</accession>
<evidence type="ECO:0000313" key="2">
    <source>
        <dbReference type="Proteomes" id="UP000184267"/>
    </source>
</evidence>
<sequence length="79" mass="9028">MAIYIHHICDHDRKSCFKEMEEVHKAMLRVDGRPETPLPRPPRKPEGEVYPLAGACAGCQEDESMDKEMRRCGGCKVTR</sequence>
<proteinExistence type="predicted"/>
<dbReference type="AlphaFoldDB" id="A0A1M2VVQ7"/>
<dbReference type="Proteomes" id="UP000184267">
    <property type="component" value="Unassembled WGS sequence"/>
</dbReference>